<protein>
    <submittedName>
        <fullName evidence="1">DUF1697 domain-containing protein</fullName>
    </submittedName>
</protein>
<evidence type="ECO:0000313" key="1">
    <source>
        <dbReference type="EMBL" id="MDU0114782.1"/>
    </source>
</evidence>
<dbReference type="Pfam" id="PF08002">
    <property type="entry name" value="DUF1697"/>
    <property type="match status" value="1"/>
</dbReference>
<dbReference type="PIRSF" id="PIRSF008502">
    <property type="entry name" value="UCP008502"/>
    <property type="match status" value="1"/>
</dbReference>
<dbReference type="PANTHER" id="PTHR36439">
    <property type="entry name" value="BLL4334 PROTEIN"/>
    <property type="match status" value="1"/>
</dbReference>
<gene>
    <name evidence="1" type="ORF">RT723_17650</name>
</gene>
<organism evidence="1 2">
    <name type="scientific">Psychrosphaera aquimarina</name>
    <dbReference type="NCBI Taxonomy" id="2044854"/>
    <lineage>
        <taxon>Bacteria</taxon>
        <taxon>Pseudomonadati</taxon>
        <taxon>Pseudomonadota</taxon>
        <taxon>Gammaproteobacteria</taxon>
        <taxon>Alteromonadales</taxon>
        <taxon>Pseudoalteromonadaceae</taxon>
        <taxon>Psychrosphaera</taxon>
    </lineage>
</organism>
<dbReference type="Proteomes" id="UP001257914">
    <property type="component" value="Unassembled WGS sequence"/>
</dbReference>
<dbReference type="InterPro" id="IPR012545">
    <property type="entry name" value="DUF1697"/>
</dbReference>
<reference evidence="1 2" key="1">
    <citation type="submission" date="2023-10" db="EMBL/GenBank/DDBJ databases">
        <title>Psychrosphaera aquimaarina strain SW33 isolated from seawater.</title>
        <authorList>
            <person name="Bayburt H."/>
            <person name="Kim J.M."/>
            <person name="Choi B.J."/>
            <person name="Jeon C.O."/>
        </authorList>
    </citation>
    <scope>NUCLEOTIDE SEQUENCE [LARGE SCALE GENOMIC DNA]</scope>
    <source>
        <strain evidence="1 2">KCTC 52743</strain>
    </source>
</reference>
<dbReference type="EMBL" id="JAWCUA010000010">
    <property type="protein sequence ID" value="MDU0114782.1"/>
    <property type="molecule type" value="Genomic_DNA"/>
</dbReference>
<name>A0ABU3R520_9GAMM</name>
<dbReference type="RefSeq" id="WP_216054719.1">
    <property type="nucleotide sequence ID" value="NZ_JAWCUA010000010.1"/>
</dbReference>
<evidence type="ECO:0000313" key="2">
    <source>
        <dbReference type="Proteomes" id="UP001257914"/>
    </source>
</evidence>
<comment type="caution">
    <text evidence="1">The sequence shown here is derived from an EMBL/GenBank/DDBJ whole genome shotgun (WGS) entry which is preliminary data.</text>
</comment>
<proteinExistence type="predicted"/>
<accession>A0ABU3R520</accession>
<sequence>MQTFIVLLRGINVGGHNKLPMKDLVPLLKSNHYQDISTYIQTGNIVLSAKHNPEQDIKKLITLNFGFTPSVFVISVSDFSTAVTNNPYQNFDGKLVHLYFCQAPIQLNLEKTQKWQSSTESYHIADNVFYLHAPDGIGRSKLVANIESCLGQAGTGRNLNTINKITMMLEDNK</sequence>
<keyword evidence="2" id="KW-1185">Reference proteome</keyword>
<dbReference type="PANTHER" id="PTHR36439:SF1">
    <property type="entry name" value="DUF1697 DOMAIN-CONTAINING PROTEIN"/>
    <property type="match status" value="1"/>
</dbReference>